<proteinExistence type="predicted"/>
<dbReference type="Proteomes" id="UP000469890">
    <property type="component" value="Unassembled WGS sequence"/>
</dbReference>
<organism evidence="1 2">
    <name type="scientific">Mucor circinelloides f. lusitanicus</name>
    <name type="common">Mucor racemosus var. lusitanicus</name>
    <dbReference type="NCBI Taxonomy" id="29924"/>
    <lineage>
        <taxon>Eukaryota</taxon>
        <taxon>Fungi</taxon>
        <taxon>Fungi incertae sedis</taxon>
        <taxon>Mucoromycota</taxon>
        <taxon>Mucoromycotina</taxon>
        <taxon>Mucoromycetes</taxon>
        <taxon>Mucorales</taxon>
        <taxon>Mucorineae</taxon>
        <taxon>Mucoraceae</taxon>
        <taxon>Mucor</taxon>
    </lineage>
</organism>
<protein>
    <submittedName>
        <fullName evidence="1">Uncharacterized protein</fullName>
    </submittedName>
</protein>
<accession>A0A8H4BS21</accession>
<evidence type="ECO:0000313" key="2">
    <source>
        <dbReference type="Proteomes" id="UP000469890"/>
    </source>
</evidence>
<comment type="caution">
    <text evidence="1">The sequence shown here is derived from an EMBL/GenBank/DDBJ whole genome shotgun (WGS) entry which is preliminary data.</text>
</comment>
<dbReference type="EMBL" id="JAAECE010000001">
    <property type="protein sequence ID" value="KAF1807066.1"/>
    <property type="molecule type" value="Genomic_DNA"/>
</dbReference>
<name>A0A8H4BS21_MUCCL</name>
<dbReference type="AlphaFoldDB" id="A0A8H4BS21"/>
<sequence length="117" mass="12958">MTKAPSRAKSAILLLVWLLVAVPLNWLLSITTKRMASSLKVKLTPETSTRTCPRTISTFWNIASSTLNQALLLLTMLDTRLTKTLSTVLSLIQTATSTRSHLWTTNQTDPLLMSKST</sequence>
<gene>
    <name evidence="1" type="ORF">FB192DRAFT_1353677</name>
</gene>
<reference evidence="1 2" key="1">
    <citation type="submission" date="2019-09" db="EMBL/GenBank/DDBJ databases">
        <authorList>
            <consortium name="DOE Joint Genome Institute"/>
            <person name="Mondo S.J."/>
            <person name="Navarro-Mendoza M.I."/>
            <person name="Perez-Arques C."/>
            <person name="Panchal S."/>
            <person name="Nicolas F.E."/>
            <person name="Ganguly P."/>
            <person name="Pangilinan J."/>
            <person name="Grigoriev I."/>
            <person name="Heitman J."/>
            <person name="Sanya K."/>
            <person name="Garre V."/>
        </authorList>
    </citation>
    <scope>NUCLEOTIDE SEQUENCE [LARGE SCALE GENOMIC DNA]</scope>
    <source>
        <strain evidence="1 2">MU402</strain>
    </source>
</reference>
<evidence type="ECO:0000313" key="1">
    <source>
        <dbReference type="EMBL" id="KAF1807066.1"/>
    </source>
</evidence>